<feature type="domain" description="DUF2062" evidence="3">
    <location>
        <begin position="50"/>
        <end position="176"/>
    </location>
</feature>
<evidence type="ECO:0000256" key="2">
    <source>
        <dbReference type="SAM" id="Phobius"/>
    </source>
</evidence>
<sequence length="253" mass="27677">MSDKHLVEDDDFPEEVEFQGGEDNAFRDSQPPKNCCAKMVDDVKNVIQDGITPKKLALSVAFGISCGLFPIPGATALACLLASFMFGLNKIIIQVINLLLTAVEIICIPLFAKFGYFVLRQTPLDINISEIVDQLKEDFFATLGKFAGYFGCAVFGWLLLLIPISAIVFAISYPIFWHTLPKLQRKYAQFVDEDEDALEDDAIASGEEWGTDTESGTNEHNDGLRVVGDGNVAPDGAFAVDVDADISNEATIR</sequence>
<protein>
    <recommendedName>
        <fullName evidence="3">DUF2062 domain-containing protein</fullName>
    </recommendedName>
</protein>
<evidence type="ECO:0000313" key="4">
    <source>
        <dbReference type="EMBL" id="KNC82614.1"/>
    </source>
</evidence>
<evidence type="ECO:0000313" key="5">
    <source>
        <dbReference type="Proteomes" id="UP000054560"/>
    </source>
</evidence>
<dbReference type="GeneID" id="25905615"/>
<feature type="transmembrane region" description="Helical" evidence="2">
    <location>
        <begin position="98"/>
        <end position="119"/>
    </location>
</feature>
<dbReference type="EMBL" id="KQ241910">
    <property type="protein sequence ID" value="KNC82614.1"/>
    <property type="molecule type" value="Genomic_DNA"/>
</dbReference>
<evidence type="ECO:0000256" key="1">
    <source>
        <dbReference type="SAM" id="MobiDB-lite"/>
    </source>
</evidence>
<name>A0A0L0G1C3_9EUKA</name>
<keyword evidence="2" id="KW-0812">Transmembrane</keyword>
<dbReference type="PANTHER" id="PTHR35102">
    <property type="entry name" value="E3 UBIQUITIN-PROTEIN LIGASE"/>
    <property type="match status" value="1"/>
</dbReference>
<evidence type="ECO:0000259" key="3">
    <source>
        <dbReference type="Pfam" id="PF09835"/>
    </source>
</evidence>
<feature type="region of interest" description="Disordered" evidence="1">
    <location>
        <begin position="207"/>
        <end position="226"/>
    </location>
</feature>
<dbReference type="eggNOG" id="ENOG502S03B">
    <property type="taxonomic scope" value="Eukaryota"/>
</dbReference>
<dbReference type="Pfam" id="PF09835">
    <property type="entry name" value="DUF2062"/>
    <property type="match status" value="1"/>
</dbReference>
<keyword evidence="5" id="KW-1185">Reference proteome</keyword>
<dbReference type="STRING" id="667725.A0A0L0G1C3"/>
<dbReference type="AlphaFoldDB" id="A0A0L0G1C3"/>
<proteinExistence type="predicted"/>
<reference evidence="4 5" key="1">
    <citation type="submission" date="2011-02" db="EMBL/GenBank/DDBJ databases">
        <title>The Genome Sequence of Sphaeroforma arctica JP610.</title>
        <authorList>
            <consortium name="The Broad Institute Genome Sequencing Platform"/>
            <person name="Russ C."/>
            <person name="Cuomo C."/>
            <person name="Young S.K."/>
            <person name="Zeng Q."/>
            <person name="Gargeya S."/>
            <person name="Alvarado L."/>
            <person name="Berlin A."/>
            <person name="Chapman S.B."/>
            <person name="Chen Z."/>
            <person name="Freedman E."/>
            <person name="Gellesch M."/>
            <person name="Goldberg J."/>
            <person name="Griggs A."/>
            <person name="Gujja S."/>
            <person name="Heilman E."/>
            <person name="Heiman D."/>
            <person name="Howarth C."/>
            <person name="Mehta T."/>
            <person name="Neiman D."/>
            <person name="Pearson M."/>
            <person name="Roberts A."/>
            <person name="Saif S."/>
            <person name="Shea T."/>
            <person name="Shenoy N."/>
            <person name="Sisk P."/>
            <person name="Stolte C."/>
            <person name="Sykes S."/>
            <person name="White J."/>
            <person name="Yandava C."/>
            <person name="Burger G."/>
            <person name="Gray M.W."/>
            <person name="Holland P.W.H."/>
            <person name="King N."/>
            <person name="Lang F.B.F."/>
            <person name="Roger A.J."/>
            <person name="Ruiz-Trillo I."/>
            <person name="Haas B."/>
            <person name="Nusbaum C."/>
            <person name="Birren B."/>
        </authorList>
    </citation>
    <scope>NUCLEOTIDE SEQUENCE [LARGE SCALE GENOMIC DNA]</scope>
    <source>
        <strain evidence="4 5">JP610</strain>
    </source>
</reference>
<keyword evidence="2" id="KW-1133">Transmembrane helix</keyword>
<dbReference type="Proteomes" id="UP000054560">
    <property type="component" value="Unassembled WGS sequence"/>
</dbReference>
<dbReference type="PANTHER" id="PTHR35102:SF1">
    <property type="entry name" value="E3 UBIQUITIN-PROTEIN LIGASE"/>
    <property type="match status" value="1"/>
</dbReference>
<dbReference type="OrthoDB" id="1914153at2759"/>
<feature type="transmembrane region" description="Helical" evidence="2">
    <location>
        <begin position="60"/>
        <end position="86"/>
    </location>
</feature>
<accession>A0A0L0G1C3</accession>
<organism evidence="4 5">
    <name type="scientific">Sphaeroforma arctica JP610</name>
    <dbReference type="NCBI Taxonomy" id="667725"/>
    <lineage>
        <taxon>Eukaryota</taxon>
        <taxon>Ichthyosporea</taxon>
        <taxon>Ichthyophonida</taxon>
        <taxon>Sphaeroforma</taxon>
    </lineage>
</organism>
<gene>
    <name evidence="4" type="ORF">SARC_05111</name>
</gene>
<feature type="transmembrane region" description="Helical" evidence="2">
    <location>
        <begin position="146"/>
        <end position="176"/>
    </location>
</feature>
<dbReference type="RefSeq" id="XP_014156516.1">
    <property type="nucleotide sequence ID" value="XM_014301041.1"/>
</dbReference>
<keyword evidence="2" id="KW-0472">Membrane</keyword>
<dbReference type="InterPro" id="IPR018639">
    <property type="entry name" value="DUF2062"/>
</dbReference>